<dbReference type="Pfam" id="PF03895">
    <property type="entry name" value="YadA_anchor"/>
    <property type="match status" value="1"/>
</dbReference>
<dbReference type="GO" id="GO:0015031">
    <property type="term" value="P:protein transport"/>
    <property type="evidence" value="ECO:0007669"/>
    <property type="project" value="UniProtKB-KW"/>
</dbReference>
<keyword evidence="9" id="KW-0472">Membrane</keyword>
<feature type="domain" description="Trimeric autotransporter adhesin YadA-like stalk" evidence="13">
    <location>
        <begin position="246"/>
        <end position="285"/>
    </location>
</feature>
<dbReference type="Pfam" id="PF13018">
    <property type="entry name" value="ESPR"/>
    <property type="match status" value="1"/>
</dbReference>
<accession>A0A7Z2JG58</accession>
<feature type="domain" description="Trimeric autotransporter adhesin YadA-like stalk" evidence="13">
    <location>
        <begin position="417"/>
        <end position="456"/>
    </location>
</feature>
<organism evidence="15 16">
    <name type="scientific">Paraburkholderia acidisoli</name>
    <dbReference type="NCBI Taxonomy" id="2571748"/>
    <lineage>
        <taxon>Bacteria</taxon>
        <taxon>Pseudomonadati</taxon>
        <taxon>Pseudomonadota</taxon>
        <taxon>Betaproteobacteria</taxon>
        <taxon>Burkholderiales</taxon>
        <taxon>Burkholderiaceae</taxon>
        <taxon>Paraburkholderia</taxon>
    </lineage>
</organism>
<comment type="similarity">
    <text evidence="3">Belongs to the autotransporter-2 (AT-2) (TC 1.B.40) family.</text>
</comment>
<dbReference type="SUPFAM" id="SSF54523">
    <property type="entry name" value="Pili subunits"/>
    <property type="match status" value="1"/>
</dbReference>
<reference evidence="15 16" key="1">
    <citation type="submission" date="2019-12" db="EMBL/GenBank/DDBJ databases">
        <title>Paraburkholderia acidiphila 7Q-K02 sp. nov and Paraburkholderia acidisoli DHF22 sp. nov., two strains isolated from forest soil.</title>
        <authorList>
            <person name="Gao Z."/>
            <person name="Qiu L."/>
        </authorList>
    </citation>
    <scope>NUCLEOTIDE SEQUENCE [LARGE SCALE GENOMIC DNA]</scope>
    <source>
        <strain evidence="15 16">DHF22</strain>
    </source>
</reference>
<dbReference type="InterPro" id="IPR011049">
    <property type="entry name" value="Serralysin-like_metalloprot_C"/>
</dbReference>
<feature type="domain" description="Trimeric autotransporter adhesin YadA-like stalk" evidence="13">
    <location>
        <begin position="570"/>
        <end position="612"/>
    </location>
</feature>
<dbReference type="GO" id="GO:0009279">
    <property type="term" value="C:cell outer membrane"/>
    <property type="evidence" value="ECO:0007669"/>
    <property type="project" value="UniProtKB-SubCell"/>
</dbReference>
<dbReference type="KEGG" id="pacs:FAZ98_20920"/>
<dbReference type="EMBL" id="CP046914">
    <property type="protein sequence ID" value="QGZ64192.1"/>
    <property type="molecule type" value="Genomic_DNA"/>
</dbReference>
<feature type="domain" description="Trimeric autotransporter adhesin YadA-like stalk" evidence="13">
    <location>
        <begin position="670"/>
        <end position="709"/>
    </location>
</feature>
<dbReference type="Gene3D" id="6.10.250.2040">
    <property type="match status" value="2"/>
</dbReference>
<dbReference type="Pfam" id="PF05658">
    <property type="entry name" value="YadA_head"/>
    <property type="match status" value="4"/>
</dbReference>
<evidence type="ECO:0000256" key="1">
    <source>
        <dbReference type="ARBA" id="ARBA00004241"/>
    </source>
</evidence>
<evidence type="ECO:0000256" key="10">
    <source>
        <dbReference type="ARBA" id="ARBA00023237"/>
    </source>
</evidence>
<dbReference type="Gene3D" id="2.60.40.4050">
    <property type="match status" value="2"/>
</dbReference>
<dbReference type="SUPFAM" id="SSF101967">
    <property type="entry name" value="Adhesin YadA, collagen-binding domain"/>
    <property type="match status" value="2"/>
</dbReference>
<keyword evidence="8" id="KW-0653">Protein transport</keyword>
<feature type="domain" description="ESPR" evidence="14">
    <location>
        <begin position="23"/>
        <end position="67"/>
    </location>
</feature>
<dbReference type="InterPro" id="IPR008635">
    <property type="entry name" value="Coiled_stalk_dom"/>
</dbReference>
<evidence type="ECO:0000259" key="13">
    <source>
        <dbReference type="Pfam" id="PF05662"/>
    </source>
</evidence>
<evidence type="ECO:0000259" key="11">
    <source>
        <dbReference type="Pfam" id="PF03895"/>
    </source>
</evidence>
<evidence type="ECO:0000313" key="15">
    <source>
        <dbReference type="EMBL" id="QGZ64192.1"/>
    </source>
</evidence>
<evidence type="ECO:0000256" key="5">
    <source>
        <dbReference type="ARBA" id="ARBA00022452"/>
    </source>
</evidence>
<gene>
    <name evidence="15" type="ORF">FAZ98_20920</name>
</gene>
<keyword evidence="16" id="KW-1185">Reference proteome</keyword>
<dbReference type="InterPro" id="IPR008640">
    <property type="entry name" value="Adhesin_Head_dom"/>
</dbReference>
<dbReference type="Gene3D" id="1.20.5.170">
    <property type="match status" value="6"/>
</dbReference>
<feature type="domain" description="Trimeric autotransporter adhesin YadA-like C-terminal membrane anchor" evidence="11">
    <location>
        <begin position="1118"/>
        <end position="1177"/>
    </location>
</feature>
<dbReference type="Gene3D" id="2.150.10.10">
    <property type="entry name" value="Serralysin-like metalloprotease, C-terminal"/>
    <property type="match status" value="1"/>
</dbReference>
<keyword evidence="6" id="KW-0812">Transmembrane</keyword>
<feature type="domain" description="Trimeric autotransporter adhesin YadA-like stalk" evidence="13">
    <location>
        <begin position="515"/>
        <end position="553"/>
    </location>
</feature>
<evidence type="ECO:0000259" key="14">
    <source>
        <dbReference type="Pfam" id="PF13018"/>
    </source>
</evidence>
<keyword evidence="4" id="KW-0813">Transport</keyword>
<evidence type="ECO:0000256" key="6">
    <source>
        <dbReference type="ARBA" id="ARBA00022692"/>
    </source>
</evidence>
<evidence type="ECO:0000256" key="9">
    <source>
        <dbReference type="ARBA" id="ARBA00023136"/>
    </source>
</evidence>
<evidence type="ECO:0000256" key="4">
    <source>
        <dbReference type="ARBA" id="ARBA00022448"/>
    </source>
</evidence>
<dbReference type="Gene3D" id="3.30.1300.30">
    <property type="entry name" value="GSPII I/J protein-like"/>
    <property type="match status" value="1"/>
</dbReference>
<feature type="domain" description="Trimeric autotransporter adhesin YadA-like stalk" evidence="13">
    <location>
        <begin position="1067"/>
        <end position="1103"/>
    </location>
</feature>
<feature type="domain" description="Trimeric autotransporter adhesin YadA-like stalk" evidence="13">
    <location>
        <begin position="724"/>
        <end position="761"/>
    </location>
</feature>
<keyword evidence="5" id="KW-1134">Transmembrane beta strand</keyword>
<protein>
    <submittedName>
        <fullName evidence="15">Hemagglutinin</fullName>
    </submittedName>
</protein>
<dbReference type="AlphaFoldDB" id="A0A7Z2JG58"/>
<dbReference type="Pfam" id="PF05662">
    <property type="entry name" value="YadA_stalk"/>
    <property type="match status" value="10"/>
</dbReference>
<dbReference type="Gene3D" id="6.10.250.2030">
    <property type="match status" value="1"/>
</dbReference>
<name>A0A7Z2JG58_9BURK</name>
<evidence type="ECO:0000256" key="2">
    <source>
        <dbReference type="ARBA" id="ARBA00004442"/>
    </source>
</evidence>
<dbReference type="InterPro" id="IPR045584">
    <property type="entry name" value="Pilin-like"/>
</dbReference>
<dbReference type="Proteomes" id="UP000433577">
    <property type="component" value="Chromosome 2"/>
</dbReference>
<feature type="domain" description="Trimeric autotransporter adhesin YadA-like head" evidence="12">
    <location>
        <begin position="196"/>
        <end position="220"/>
    </location>
</feature>
<evidence type="ECO:0000256" key="7">
    <source>
        <dbReference type="ARBA" id="ARBA00022729"/>
    </source>
</evidence>
<evidence type="ECO:0000256" key="8">
    <source>
        <dbReference type="ARBA" id="ARBA00022927"/>
    </source>
</evidence>
<comment type="subcellular location">
    <subcellularLocation>
        <location evidence="2">Cell outer membrane</location>
    </subcellularLocation>
    <subcellularLocation>
        <location evidence="1">Cell surface</location>
    </subcellularLocation>
</comment>
<evidence type="ECO:0000313" key="16">
    <source>
        <dbReference type="Proteomes" id="UP000433577"/>
    </source>
</evidence>
<feature type="domain" description="Trimeric autotransporter adhesin YadA-like stalk" evidence="13">
    <location>
        <begin position="834"/>
        <end position="874"/>
    </location>
</feature>
<evidence type="ECO:0000256" key="3">
    <source>
        <dbReference type="ARBA" id="ARBA00005848"/>
    </source>
</evidence>
<feature type="domain" description="Trimeric autotransporter adhesin YadA-like head" evidence="12">
    <location>
        <begin position="168"/>
        <end position="191"/>
    </location>
</feature>
<feature type="domain" description="Trimeric autotransporter adhesin YadA-like head" evidence="12">
    <location>
        <begin position="1009"/>
        <end position="1035"/>
    </location>
</feature>
<dbReference type="GO" id="GO:0009986">
    <property type="term" value="C:cell surface"/>
    <property type="evidence" value="ECO:0007669"/>
    <property type="project" value="UniProtKB-SubCell"/>
</dbReference>
<sequence length="1179" mass="113860">MIGEMHGASCLIASSINEPGMCMNKAYRSVWNESSGTWVAVPERASGKRKSGPAAAVAGVARVLAAVGFGGLVLAAHAEEAARDEGTAVSGDLGSDSGQAVAAKALLERVVATQNIQNNLLVLQATQGSGVDLDDAGGASYKTAAYYSQVRGTGNAVGSTPPTDVARANAPGSIAMGSNTQADGGGSTALGIQSLATANDSVALGSGSVANVANTVSVGSDGTAMRLVVNPDNTKTTLQSQLNTRRIVNMAAGQGDTDAVNVGQLRSVTSALGGGAAVTADGSIQAPGYVVSGQTYSDVGHALQAVQTAAGDGVANAVVYDSAAHDKVSLGGIGKGSTVALTNVAAGSLDTASTDAVNGSQLFATNQYVTNLAGAVTNIAGDVTNLAGQVADAVLYDSSTHEAVTLGGTGAPVTLRNVAAGVVSAASMEAVNGAQLYTLASGAATALGGGAAVKDDGTISGPAYVLSGATYNDVGHALLAIETTAATGSPDGVKYDTSAHDRVTFSGGANGTVLSNVAGGALDGDAMNVAQLKAAGMKIDAGGNVTNAFVAYDDTSKATVTLGGGANGTKIANLAAGNVAAASREAVNGAQLYSVASGTAASLGGGAAVDANGTFKGPSYVLSGATYGNVGEALQALETTATTGSPDGVKYDTSAHERVTFSGANGTVLSNVAGGALDGDAVNVAQLRAAGLKIDTGGNVTNAFVAYDDASKATVTLGGANGTKIANLAAGSAPGDAVNAGQLAAMSATLGGGAGLSADGSIVAPAYHMQGGTQRTVGNALDTLDSGLTSLQQQISGSGIGLVEQDPVSRAITVGAGTDGGVVNFTGTAGSRVLTGVAAGAVSASSADAVNGAQLYAHAASAAAALGGGASVHADGTIAAPAYSVGGTTVNNVGAAITNLDGRITQNTADITNLQTSITNIAGTVANAVQYDSSAHDKLTLGGQDASTAVKLTNLADADLSASSTDAVTGAQLYATNVQVANLGQAIENVAGAGSQYIAVNTTRGAAVATGAASLAVGGGAIASGNASTAIGDQAQATGANAVAIGANSVASRDNSVSVGTVGGERQITNVAAGTAPTDAVNLGQLNGVANGLNGRIDDIDRSARRGIAASSALNIVTPYLPGRTTMNAGVAAYRGQAALGVGVSRWNQKGNVNYNLGVSSAGGNSTIVRAGVGIVFGG</sequence>
<proteinExistence type="inferred from homology"/>
<feature type="domain" description="Trimeric autotransporter adhesin YadA-like head" evidence="12">
    <location>
        <begin position="1037"/>
        <end position="1061"/>
    </location>
</feature>
<feature type="domain" description="Trimeric autotransporter adhesin YadA-like stalk" evidence="13">
    <location>
        <begin position="951"/>
        <end position="993"/>
    </location>
</feature>
<keyword evidence="10" id="KW-0998">Cell outer membrane</keyword>
<evidence type="ECO:0000259" key="12">
    <source>
        <dbReference type="Pfam" id="PF05658"/>
    </source>
</evidence>
<keyword evidence="7" id="KW-0732">Signal</keyword>
<dbReference type="InterPro" id="IPR024973">
    <property type="entry name" value="ESPR"/>
</dbReference>
<dbReference type="InterPro" id="IPR005594">
    <property type="entry name" value="YadA_C"/>
</dbReference>
<feature type="domain" description="Trimeric autotransporter adhesin YadA-like stalk" evidence="13">
    <location>
        <begin position="342"/>
        <end position="382"/>
    </location>
</feature>